<proteinExistence type="predicted"/>
<sequence length="324" mass="37069">MNKRERVIAAIEGKKIDQIPSCFSLHFKEEESFGEKGVNAHIKFFKETDTDIIKIMNENLIPYAGDIKTPEDWKKIKTISLKDEFMQKQIDFVKRILERLDKIDSNVFKIGTLHGTVASVIHPIMDKYGYEKSRELVCEHLRENRVYILDALKRVTEGMSLLAEKYISLGLDAVYYAALGGENYYFTDGEFLEYIAPLDKIILKNIKRSKGYVILHICKDDLNLNRYISYPEDVDIDIINWSVHEGGVSLKEGKKIFGDITIMGGLENRSGVLVDGKQEEIEEEVKNIIKGFGRERYILGADCTLPTEISYERIATAVKAARIN</sequence>
<reference evidence="2" key="1">
    <citation type="submission" date="2019-12" db="EMBL/GenBank/DDBJ databases">
        <authorList>
            <person name="zhang j."/>
            <person name="sun C.M."/>
        </authorList>
    </citation>
    <scope>NUCLEOTIDE SEQUENCE</scope>
    <source>
        <strain evidence="2">NS-1</strain>
    </source>
</reference>
<dbReference type="EMBL" id="CP046640">
    <property type="protein sequence ID" value="QTL97426.1"/>
    <property type="molecule type" value="Genomic_DNA"/>
</dbReference>
<protein>
    <submittedName>
        <fullName evidence="2">Uroporphyrinogen III decarboxylase</fullName>
    </submittedName>
</protein>
<dbReference type="PANTHER" id="PTHR47099">
    <property type="entry name" value="METHYLCOBAMIDE:COM METHYLTRANSFERASE MTBA"/>
    <property type="match status" value="1"/>
</dbReference>
<keyword evidence="3" id="KW-1185">Reference proteome</keyword>
<dbReference type="GO" id="GO:0004853">
    <property type="term" value="F:uroporphyrinogen decarboxylase activity"/>
    <property type="evidence" value="ECO:0007669"/>
    <property type="project" value="InterPro"/>
</dbReference>
<evidence type="ECO:0000259" key="1">
    <source>
        <dbReference type="Pfam" id="PF01208"/>
    </source>
</evidence>
<dbReference type="InterPro" id="IPR052024">
    <property type="entry name" value="Methanogen_methyltrans"/>
</dbReference>
<dbReference type="Pfam" id="PF01208">
    <property type="entry name" value="URO-D"/>
    <property type="match status" value="1"/>
</dbReference>
<accession>A0A8A7K6T4</accession>
<dbReference type="KEGG" id="ifn:GM661_05235"/>
<dbReference type="SUPFAM" id="SSF51726">
    <property type="entry name" value="UROD/MetE-like"/>
    <property type="match status" value="1"/>
</dbReference>
<dbReference type="RefSeq" id="WP_230869054.1">
    <property type="nucleotide sequence ID" value="NZ_CP046640.1"/>
</dbReference>
<evidence type="ECO:0000313" key="3">
    <source>
        <dbReference type="Proteomes" id="UP000665020"/>
    </source>
</evidence>
<feature type="domain" description="Uroporphyrinogen decarboxylase (URO-D)" evidence="1">
    <location>
        <begin position="61"/>
        <end position="322"/>
    </location>
</feature>
<dbReference type="InterPro" id="IPR000257">
    <property type="entry name" value="Uroporphyrinogen_deCOase"/>
</dbReference>
<dbReference type="Proteomes" id="UP000665020">
    <property type="component" value="Chromosome"/>
</dbReference>
<dbReference type="InterPro" id="IPR038071">
    <property type="entry name" value="UROD/MetE-like_sf"/>
</dbReference>
<dbReference type="PANTHER" id="PTHR47099:SF1">
    <property type="entry name" value="METHYLCOBAMIDE:COM METHYLTRANSFERASE MTBA"/>
    <property type="match status" value="1"/>
</dbReference>
<dbReference type="AlphaFoldDB" id="A0A8A7K6T4"/>
<gene>
    <name evidence="2" type="ORF">GM661_05235</name>
</gene>
<dbReference type="GO" id="GO:0006779">
    <property type="term" value="P:porphyrin-containing compound biosynthetic process"/>
    <property type="evidence" value="ECO:0007669"/>
    <property type="project" value="InterPro"/>
</dbReference>
<evidence type="ECO:0000313" key="2">
    <source>
        <dbReference type="EMBL" id="QTL97426.1"/>
    </source>
</evidence>
<dbReference type="Gene3D" id="3.20.20.210">
    <property type="match status" value="1"/>
</dbReference>
<organism evidence="2 3">
    <name type="scientific">Iocasia fonsfrigidae</name>
    <dbReference type="NCBI Taxonomy" id="2682810"/>
    <lineage>
        <taxon>Bacteria</taxon>
        <taxon>Bacillati</taxon>
        <taxon>Bacillota</taxon>
        <taxon>Clostridia</taxon>
        <taxon>Halanaerobiales</taxon>
        <taxon>Halanaerobiaceae</taxon>
        <taxon>Iocasia</taxon>
    </lineage>
</organism>
<name>A0A8A7K6T4_9FIRM</name>